<comment type="caution">
    <text evidence="1">The sequence shown here is derived from an EMBL/GenBank/DDBJ whole genome shotgun (WGS) entry which is preliminary data.</text>
</comment>
<dbReference type="RefSeq" id="WP_130286472.1">
    <property type="nucleotide sequence ID" value="NZ_SGXE01000002.1"/>
</dbReference>
<accession>A0A4Q7P0W5</accession>
<sequence length="289" mass="32804">MKKLIFTMLLVGLLSSCNNDLDEFETINIEQTNSSSTTNSLFKSIDDLKNYELDGKPITDKKVINKEIEKAFAVNYDFDRNIISIYSSNIKLQNAMPDLKSKIASIRLHSKEDIESFDGFRINEFEEIVNVPKQVANPINQRLSNSEIDKLGKLTLNHDDVTFSYHVAHKFNRSRGHSSLFKLISNNNIPSNSVSTNLVHHNGTIGRGSLNFGSVLNNCLNLGTSYWDYRLNVINDRDKTSYLIFFQAKDYGGKMKIITLGKDQSLRITDKSTITPNLTSFPPKSYARF</sequence>
<gene>
    <name evidence="1" type="ORF">EV197_1913</name>
</gene>
<proteinExistence type="predicted"/>
<protein>
    <submittedName>
        <fullName evidence="1">Uncharacterized protein</fullName>
    </submittedName>
</protein>
<dbReference type="PROSITE" id="PS51257">
    <property type="entry name" value="PROKAR_LIPOPROTEIN"/>
    <property type="match status" value="1"/>
</dbReference>
<organism evidence="1 2">
    <name type="scientific">Aquimarina brevivitae</name>
    <dbReference type="NCBI Taxonomy" id="323412"/>
    <lineage>
        <taxon>Bacteria</taxon>
        <taxon>Pseudomonadati</taxon>
        <taxon>Bacteroidota</taxon>
        <taxon>Flavobacteriia</taxon>
        <taxon>Flavobacteriales</taxon>
        <taxon>Flavobacteriaceae</taxon>
        <taxon>Aquimarina</taxon>
    </lineage>
</organism>
<dbReference type="EMBL" id="SGXE01000002">
    <property type="protein sequence ID" value="RZS93335.1"/>
    <property type="molecule type" value="Genomic_DNA"/>
</dbReference>
<evidence type="ECO:0000313" key="2">
    <source>
        <dbReference type="Proteomes" id="UP000292262"/>
    </source>
</evidence>
<dbReference type="AlphaFoldDB" id="A0A4Q7P0W5"/>
<name>A0A4Q7P0W5_9FLAO</name>
<keyword evidence="2" id="KW-1185">Reference proteome</keyword>
<evidence type="ECO:0000313" key="1">
    <source>
        <dbReference type="EMBL" id="RZS93335.1"/>
    </source>
</evidence>
<reference evidence="1 2" key="1">
    <citation type="submission" date="2019-02" db="EMBL/GenBank/DDBJ databases">
        <title>Genomic Encyclopedia of Type Strains, Phase IV (KMG-IV): sequencing the most valuable type-strain genomes for metagenomic binning, comparative biology and taxonomic classification.</title>
        <authorList>
            <person name="Goeker M."/>
        </authorList>
    </citation>
    <scope>NUCLEOTIDE SEQUENCE [LARGE SCALE GENOMIC DNA]</scope>
    <source>
        <strain evidence="1 2">DSM 17196</strain>
    </source>
</reference>
<dbReference type="Proteomes" id="UP000292262">
    <property type="component" value="Unassembled WGS sequence"/>
</dbReference>